<evidence type="ECO:0000313" key="3">
    <source>
        <dbReference type="Proteomes" id="UP000772434"/>
    </source>
</evidence>
<name>A0A9P5P7H2_9AGAR</name>
<organism evidence="2 3">
    <name type="scientific">Rhodocollybia butyracea</name>
    <dbReference type="NCBI Taxonomy" id="206335"/>
    <lineage>
        <taxon>Eukaryota</taxon>
        <taxon>Fungi</taxon>
        <taxon>Dikarya</taxon>
        <taxon>Basidiomycota</taxon>
        <taxon>Agaricomycotina</taxon>
        <taxon>Agaricomycetes</taxon>
        <taxon>Agaricomycetidae</taxon>
        <taxon>Agaricales</taxon>
        <taxon>Marasmiineae</taxon>
        <taxon>Omphalotaceae</taxon>
        <taxon>Rhodocollybia</taxon>
    </lineage>
</organism>
<dbReference type="Proteomes" id="UP000772434">
    <property type="component" value="Unassembled WGS sequence"/>
</dbReference>
<sequence length="207" mass="22656">MKEIQEASKQGREVPPSYINTTDAFVQVLGSVAVPDENGVPQRKHMNVLTLKHSWRESDFVLVPRYYVADIVGCGAEARAVGEEQAGRGLYRAFVQDHAGGKGRTKHFGPSPGSGQGAKGGKLEGWVRVRVAGKTDWRLVWMVVVAGSSQQQQPATPTDELGRTQSNVSATSPPAVNAGTLAKGKKARFCAVWWCCWTRPWQECEYQ</sequence>
<feature type="region of interest" description="Disordered" evidence="1">
    <location>
        <begin position="151"/>
        <end position="178"/>
    </location>
</feature>
<dbReference type="OrthoDB" id="5563754at2759"/>
<feature type="region of interest" description="Disordered" evidence="1">
    <location>
        <begin position="101"/>
        <end position="121"/>
    </location>
</feature>
<protein>
    <submittedName>
        <fullName evidence="2">Uncharacterized protein</fullName>
    </submittedName>
</protein>
<dbReference type="AlphaFoldDB" id="A0A9P5P7H2"/>
<dbReference type="EMBL" id="JADNRY010000445">
    <property type="protein sequence ID" value="KAF9053523.1"/>
    <property type="molecule type" value="Genomic_DNA"/>
</dbReference>
<accession>A0A9P5P7H2</accession>
<gene>
    <name evidence="2" type="ORF">BDP27DRAFT_650678</name>
</gene>
<evidence type="ECO:0000313" key="2">
    <source>
        <dbReference type="EMBL" id="KAF9053523.1"/>
    </source>
</evidence>
<feature type="compositionally biased region" description="Polar residues" evidence="1">
    <location>
        <begin position="163"/>
        <end position="174"/>
    </location>
</feature>
<proteinExistence type="predicted"/>
<keyword evidence="3" id="KW-1185">Reference proteome</keyword>
<evidence type="ECO:0000256" key="1">
    <source>
        <dbReference type="SAM" id="MobiDB-lite"/>
    </source>
</evidence>
<comment type="caution">
    <text evidence="2">The sequence shown here is derived from an EMBL/GenBank/DDBJ whole genome shotgun (WGS) entry which is preliminary data.</text>
</comment>
<reference evidence="2" key="1">
    <citation type="submission" date="2020-11" db="EMBL/GenBank/DDBJ databases">
        <authorList>
            <consortium name="DOE Joint Genome Institute"/>
            <person name="Ahrendt S."/>
            <person name="Riley R."/>
            <person name="Andreopoulos W."/>
            <person name="Labutti K."/>
            <person name="Pangilinan J."/>
            <person name="Ruiz-Duenas F.J."/>
            <person name="Barrasa J.M."/>
            <person name="Sanchez-Garcia M."/>
            <person name="Camarero S."/>
            <person name="Miyauchi S."/>
            <person name="Serrano A."/>
            <person name="Linde D."/>
            <person name="Babiker R."/>
            <person name="Drula E."/>
            <person name="Ayuso-Fernandez I."/>
            <person name="Pacheco R."/>
            <person name="Padilla G."/>
            <person name="Ferreira P."/>
            <person name="Barriuso J."/>
            <person name="Kellner H."/>
            <person name="Castanera R."/>
            <person name="Alfaro M."/>
            <person name="Ramirez L."/>
            <person name="Pisabarro A.G."/>
            <person name="Kuo A."/>
            <person name="Tritt A."/>
            <person name="Lipzen A."/>
            <person name="He G."/>
            <person name="Yan M."/>
            <person name="Ng V."/>
            <person name="Cullen D."/>
            <person name="Martin F."/>
            <person name="Rosso M.-N."/>
            <person name="Henrissat B."/>
            <person name="Hibbett D."/>
            <person name="Martinez A.T."/>
            <person name="Grigoriev I.V."/>
        </authorList>
    </citation>
    <scope>NUCLEOTIDE SEQUENCE</scope>
    <source>
        <strain evidence="2">AH 40177</strain>
    </source>
</reference>